<dbReference type="InterPro" id="IPR028939">
    <property type="entry name" value="P5C_Rdtase_cat_N"/>
</dbReference>
<keyword evidence="5 7" id="KW-0028">Amino-acid biosynthesis</keyword>
<dbReference type="PANTHER" id="PTHR11645:SF0">
    <property type="entry name" value="PYRROLINE-5-CARBOXYLATE REDUCTASE 3"/>
    <property type="match status" value="1"/>
</dbReference>
<dbReference type="SUPFAM" id="SSF48179">
    <property type="entry name" value="6-phosphogluconate dehydrogenase C-terminal domain-like"/>
    <property type="match status" value="1"/>
</dbReference>
<dbReference type="PROSITE" id="PS00521">
    <property type="entry name" value="P5CR"/>
    <property type="match status" value="1"/>
</dbReference>
<dbReference type="InterPro" id="IPR029036">
    <property type="entry name" value="P5CR_dimer"/>
</dbReference>
<gene>
    <name evidence="5 10" type="primary">proC</name>
    <name evidence="10" type="ORF">GCM10008935_00300</name>
</gene>
<dbReference type="NCBIfam" id="TIGR00112">
    <property type="entry name" value="proC"/>
    <property type="match status" value="1"/>
</dbReference>
<dbReference type="Pfam" id="PF03807">
    <property type="entry name" value="F420_oxidored"/>
    <property type="match status" value="1"/>
</dbReference>
<dbReference type="EMBL" id="BAAACZ010000001">
    <property type="protein sequence ID" value="GAA0449830.1"/>
    <property type="molecule type" value="Genomic_DNA"/>
</dbReference>
<dbReference type="PIRSF" id="PIRSF000193">
    <property type="entry name" value="Pyrrol-5-carb_rd"/>
    <property type="match status" value="1"/>
</dbReference>
<comment type="catalytic activity">
    <reaction evidence="5 7">
        <text>L-proline + NADP(+) = (S)-1-pyrroline-5-carboxylate + NADPH + 2 H(+)</text>
        <dbReference type="Rhea" id="RHEA:14109"/>
        <dbReference type="ChEBI" id="CHEBI:15378"/>
        <dbReference type="ChEBI" id="CHEBI:17388"/>
        <dbReference type="ChEBI" id="CHEBI:57783"/>
        <dbReference type="ChEBI" id="CHEBI:58349"/>
        <dbReference type="ChEBI" id="CHEBI:60039"/>
        <dbReference type="EC" id="1.5.1.2"/>
    </reaction>
</comment>
<sequence>MVNEQIGFIGCGKMAQAIINGMIQYGGLNPSQIHASAVSEETIDYVKDQFEIDVARGNKRVASESDLLFLAVKPHTYPNVIEEIRKHINPNTIIITIAIGVRLKDIELAFGKETKIVRTMPNTPSLVGEGMTVYSPNEHVTDEELKLVHDLFTLYGKADQVDEKLMDAIPAISGSSPAYGYMFIEALADGAVKQGIPREKAYQYASQAILGAAKMVLETGKHPGELKDDVCTPGGATIKAVDALEQNGFRGAVIQAMDKCSGK</sequence>
<reference evidence="11" key="1">
    <citation type="journal article" date="2019" name="Int. J. Syst. Evol. Microbiol.">
        <title>The Global Catalogue of Microorganisms (GCM) 10K type strain sequencing project: providing services to taxonomists for standard genome sequencing and annotation.</title>
        <authorList>
            <consortium name="The Broad Institute Genomics Platform"/>
            <consortium name="The Broad Institute Genome Sequencing Center for Infectious Disease"/>
            <person name="Wu L."/>
            <person name="Ma J."/>
        </authorList>
    </citation>
    <scope>NUCLEOTIDE SEQUENCE [LARGE SCALE GENOMIC DNA]</scope>
    <source>
        <strain evidence="11">JCM 14193</strain>
    </source>
</reference>
<evidence type="ECO:0000256" key="4">
    <source>
        <dbReference type="ARBA" id="ARBA00023002"/>
    </source>
</evidence>
<keyword evidence="11" id="KW-1185">Reference proteome</keyword>
<dbReference type="SUPFAM" id="SSF51735">
    <property type="entry name" value="NAD(P)-binding Rossmann-fold domains"/>
    <property type="match status" value="1"/>
</dbReference>
<dbReference type="Pfam" id="PF14748">
    <property type="entry name" value="P5CR_dimer"/>
    <property type="match status" value="1"/>
</dbReference>
<comment type="catalytic activity">
    <reaction evidence="5">
        <text>L-proline + NAD(+) = (S)-1-pyrroline-5-carboxylate + NADH + 2 H(+)</text>
        <dbReference type="Rhea" id="RHEA:14105"/>
        <dbReference type="ChEBI" id="CHEBI:15378"/>
        <dbReference type="ChEBI" id="CHEBI:17388"/>
        <dbReference type="ChEBI" id="CHEBI:57540"/>
        <dbReference type="ChEBI" id="CHEBI:57945"/>
        <dbReference type="ChEBI" id="CHEBI:60039"/>
        <dbReference type="EC" id="1.5.1.2"/>
    </reaction>
</comment>
<dbReference type="EC" id="1.5.1.2" evidence="5 6"/>
<keyword evidence="3 5" id="KW-0521">NADP</keyword>
<evidence type="ECO:0000256" key="2">
    <source>
        <dbReference type="ARBA" id="ARBA00022650"/>
    </source>
</evidence>
<keyword evidence="5" id="KW-0963">Cytoplasm</keyword>
<dbReference type="InterPro" id="IPR036291">
    <property type="entry name" value="NAD(P)-bd_dom_sf"/>
</dbReference>
<comment type="function">
    <text evidence="5">Catalyzes the reduction of 1-pyrroline-5-carboxylate (PCA) to L-proline.</text>
</comment>
<feature type="domain" description="Pyrroline-5-carboxylate reductase catalytic N-terminal" evidence="8">
    <location>
        <begin position="5"/>
        <end position="98"/>
    </location>
</feature>
<organism evidence="10 11">
    <name type="scientific">Alkalibacillus silvisoli</name>
    <dbReference type="NCBI Taxonomy" id="392823"/>
    <lineage>
        <taxon>Bacteria</taxon>
        <taxon>Bacillati</taxon>
        <taxon>Bacillota</taxon>
        <taxon>Bacilli</taxon>
        <taxon>Bacillales</taxon>
        <taxon>Bacillaceae</taxon>
        <taxon>Alkalibacillus</taxon>
    </lineage>
</organism>
<dbReference type="InterPro" id="IPR008927">
    <property type="entry name" value="6-PGluconate_DH-like_C_sf"/>
</dbReference>
<evidence type="ECO:0000259" key="9">
    <source>
        <dbReference type="Pfam" id="PF14748"/>
    </source>
</evidence>
<dbReference type="Proteomes" id="UP001500740">
    <property type="component" value="Unassembled WGS sequence"/>
</dbReference>
<comment type="caution">
    <text evidence="10">The sequence shown here is derived from an EMBL/GenBank/DDBJ whole genome shotgun (WGS) entry which is preliminary data.</text>
</comment>
<evidence type="ECO:0000313" key="10">
    <source>
        <dbReference type="EMBL" id="GAA0449830.1"/>
    </source>
</evidence>
<dbReference type="Gene3D" id="1.10.3730.10">
    <property type="entry name" value="ProC C-terminal domain-like"/>
    <property type="match status" value="1"/>
</dbReference>
<evidence type="ECO:0000313" key="11">
    <source>
        <dbReference type="Proteomes" id="UP001500740"/>
    </source>
</evidence>
<dbReference type="Gene3D" id="3.40.50.720">
    <property type="entry name" value="NAD(P)-binding Rossmann-like Domain"/>
    <property type="match status" value="1"/>
</dbReference>
<keyword evidence="2 5" id="KW-0641">Proline biosynthesis</keyword>
<proteinExistence type="inferred from homology"/>
<evidence type="ECO:0000256" key="1">
    <source>
        <dbReference type="ARBA" id="ARBA00005525"/>
    </source>
</evidence>
<feature type="domain" description="Pyrroline-5-carboxylate reductase dimerisation" evidence="9">
    <location>
        <begin position="163"/>
        <end position="261"/>
    </location>
</feature>
<name>A0ABN0ZJB6_9BACI</name>
<evidence type="ECO:0000256" key="6">
    <source>
        <dbReference type="NCBIfam" id="TIGR00112"/>
    </source>
</evidence>
<evidence type="ECO:0000259" key="8">
    <source>
        <dbReference type="Pfam" id="PF03807"/>
    </source>
</evidence>
<dbReference type="HAMAP" id="MF_01925">
    <property type="entry name" value="P5C_reductase"/>
    <property type="match status" value="1"/>
</dbReference>
<evidence type="ECO:0000256" key="5">
    <source>
        <dbReference type="HAMAP-Rule" id="MF_01925"/>
    </source>
</evidence>
<keyword evidence="4 5" id="KW-0560">Oxidoreductase</keyword>
<dbReference type="InterPro" id="IPR000304">
    <property type="entry name" value="Pyrroline-COOH_reductase"/>
</dbReference>
<comment type="pathway">
    <text evidence="5 7">Amino-acid biosynthesis; L-proline biosynthesis; L-proline from L-glutamate 5-semialdehyde: step 1/1.</text>
</comment>
<protein>
    <recommendedName>
        <fullName evidence="5 6">Pyrroline-5-carboxylate reductase</fullName>
        <shortName evidence="5">P5C reductase</shortName>
        <shortName evidence="5">P5CR</shortName>
        <ecNumber evidence="5 6">1.5.1.2</ecNumber>
    </recommendedName>
    <alternativeName>
        <fullName evidence="5">PCA reductase</fullName>
    </alternativeName>
</protein>
<comment type="similarity">
    <text evidence="1 5 7">Belongs to the pyrroline-5-carboxylate reductase family.</text>
</comment>
<dbReference type="RefSeq" id="WP_343780835.1">
    <property type="nucleotide sequence ID" value="NZ_BAAACZ010000001.1"/>
</dbReference>
<evidence type="ECO:0000256" key="7">
    <source>
        <dbReference type="RuleBase" id="RU003903"/>
    </source>
</evidence>
<evidence type="ECO:0000256" key="3">
    <source>
        <dbReference type="ARBA" id="ARBA00022857"/>
    </source>
</evidence>
<dbReference type="InterPro" id="IPR053790">
    <property type="entry name" value="P5CR-like_CS"/>
</dbReference>
<accession>A0ABN0ZJB6</accession>
<comment type="subcellular location">
    <subcellularLocation>
        <location evidence="5">Cytoplasm</location>
    </subcellularLocation>
</comment>
<dbReference type="PANTHER" id="PTHR11645">
    <property type="entry name" value="PYRROLINE-5-CARBOXYLATE REDUCTASE"/>
    <property type="match status" value="1"/>
</dbReference>